<organism evidence="1 2">
    <name type="scientific">Heterocephalus glaber</name>
    <name type="common">Naked mole rat</name>
    <dbReference type="NCBI Taxonomy" id="10181"/>
    <lineage>
        <taxon>Eukaryota</taxon>
        <taxon>Metazoa</taxon>
        <taxon>Chordata</taxon>
        <taxon>Craniata</taxon>
        <taxon>Vertebrata</taxon>
        <taxon>Euteleostomi</taxon>
        <taxon>Mammalia</taxon>
        <taxon>Eutheria</taxon>
        <taxon>Euarchontoglires</taxon>
        <taxon>Glires</taxon>
        <taxon>Rodentia</taxon>
        <taxon>Hystricomorpha</taxon>
        <taxon>Bathyergidae</taxon>
        <taxon>Heterocephalus</taxon>
    </lineage>
</organism>
<accession>G5BEG8</accession>
<sequence length="88" mass="9749">MAALRRGGSIDYSALCLLGRGETKFARARRRGRGWGRRPGRGRAGKWMESYIIHRGKSWCGCTEEKNAPSYGGEALLRFGDKAAFRAA</sequence>
<dbReference type="AlphaFoldDB" id="G5BEG8"/>
<name>G5BEG8_HETGA</name>
<dbReference type="EMBL" id="JH169815">
    <property type="protein sequence ID" value="EHB07679.1"/>
    <property type="molecule type" value="Genomic_DNA"/>
</dbReference>
<dbReference type="InParanoid" id="G5BEG8"/>
<reference evidence="1 2" key="1">
    <citation type="journal article" date="2011" name="Nature">
        <title>Genome sequencing reveals insights into physiology and longevity of the naked mole rat.</title>
        <authorList>
            <person name="Kim E.B."/>
            <person name="Fang X."/>
            <person name="Fushan A.A."/>
            <person name="Huang Z."/>
            <person name="Lobanov A.V."/>
            <person name="Han L."/>
            <person name="Marino S.M."/>
            <person name="Sun X."/>
            <person name="Turanov A.A."/>
            <person name="Yang P."/>
            <person name="Yim S.H."/>
            <person name="Zhao X."/>
            <person name="Kasaikina M.V."/>
            <person name="Stoletzki N."/>
            <person name="Peng C."/>
            <person name="Polak P."/>
            <person name="Xiong Z."/>
            <person name="Kiezun A."/>
            <person name="Zhu Y."/>
            <person name="Chen Y."/>
            <person name="Kryukov G.V."/>
            <person name="Zhang Q."/>
            <person name="Peshkin L."/>
            <person name="Yang L."/>
            <person name="Bronson R.T."/>
            <person name="Buffenstein R."/>
            <person name="Wang B."/>
            <person name="Han C."/>
            <person name="Li Q."/>
            <person name="Chen L."/>
            <person name="Zhao W."/>
            <person name="Sunyaev S.R."/>
            <person name="Park T.J."/>
            <person name="Zhang G."/>
            <person name="Wang J."/>
            <person name="Gladyshev V.N."/>
        </authorList>
    </citation>
    <scope>NUCLEOTIDE SEQUENCE [LARGE SCALE GENOMIC DNA]</scope>
</reference>
<evidence type="ECO:0000313" key="2">
    <source>
        <dbReference type="Proteomes" id="UP000006813"/>
    </source>
</evidence>
<proteinExistence type="predicted"/>
<dbReference type="Proteomes" id="UP000006813">
    <property type="component" value="Unassembled WGS sequence"/>
</dbReference>
<evidence type="ECO:0000313" key="1">
    <source>
        <dbReference type="EMBL" id="EHB07679.1"/>
    </source>
</evidence>
<gene>
    <name evidence="1" type="ORF">GW7_05665</name>
</gene>
<protein>
    <submittedName>
        <fullName evidence="1">Uncharacterized protein</fullName>
    </submittedName>
</protein>